<dbReference type="InterPro" id="IPR050955">
    <property type="entry name" value="Plant_Biomass_Hydrol_Est"/>
</dbReference>
<keyword evidence="1" id="KW-0732">Signal</keyword>
<dbReference type="InterPro" id="IPR029058">
    <property type="entry name" value="AB_hydrolase_fold"/>
</dbReference>
<evidence type="ECO:0008006" key="4">
    <source>
        <dbReference type="Google" id="ProtNLM"/>
    </source>
</evidence>
<comment type="caution">
    <text evidence="2">The sequence shown here is derived from an EMBL/GenBank/DDBJ whole genome shotgun (WGS) entry which is preliminary data.</text>
</comment>
<evidence type="ECO:0000313" key="2">
    <source>
        <dbReference type="EMBL" id="GMI22933.1"/>
    </source>
</evidence>
<dbReference type="EMBL" id="BRYB01001311">
    <property type="protein sequence ID" value="GMI22933.1"/>
    <property type="molecule type" value="Genomic_DNA"/>
</dbReference>
<dbReference type="PANTHER" id="PTHR43037:SF1">
    <property type="entry name" value="BLL1128 PROTEIN"/>
    <property type="match status" value="1"/>
</dbReference>
<evidence type="ECO:0000313" key="3">
    <source>
        <dbReference type="Proteomes" id="UP001165060"/>
    </source>
</evidence>
<reference evidence="2 3" key="1">
    <citation type="journal article" date="2023" name="Commun. Biol.">
        <title>Genome analysis of Parmales, the sister group of diatoms, reveals the evolutionary specialization of diatoms from phago-mixotrophs to photoautotrophs.</title>
        <authorList>
            <person name="Ban H."/>
            <person name="Sato S."/>
            <person name="Yoshikawa S."/>
            <person name="Yamada K."/>
            <person name="Nakamura Y."/>
            <person name="Ichinomiya M."/>
            <person name="Sato N."/>
            <person name="Blanc-Mathieu R."/>
            <person name="Endo H."/>
            <person name="Kuwata A."/>
            <person name="Ogata H."/>
        </authorList>
    </citation>
    <scope>NUCLEOTIDE SEQUENCE [LARGE SCALE GENOMIC DNA]</scope>
</reference>
<accession>A0ABQ6MBA9</accession>
<sequence>MSSLMPGSVSGVLTAASGLTYLVFVPKSWSAASTGAKHPMLLFLHGAGGVNNPENVLGQSLMRMLTQPDYADKVNTIVVAPIAPKRPWQPHLEKAVELMDGLAGELGGDEKRISLAGQSMGGNGAWSLAALYPGKFCSLAPVCGYIEGGREGAGVPSGFDLGRIAHVPTWVFHAADDSVVGVGCSDAAVEGLEDLGAPEVKYTRYAEGRAPPCKTKAGDLPGHASYELAFREEAFWPWLESKTL</sequence>
<dbReference type="Proteomes" id="UP001165060">
    <property type="component" value="Unassembled WGS sequence"/>
</dbReference>
<name>A0ABQ6MBA9_9STRA</name>
<evidence type="ECO:0000256" key="1">
    <source>
        <dbReference type="ARBA" id="ARBA00022729"/>
    </source>
</evidence>
<dbReference type="SUPFAM" id="SSF53474">
    <property type="entry name" value="alpha/beta-Hydrolases"/>
    <property type="match status" value="1"/>
</dbReference>
<keyword evidence="3" id="KW-1185">Reference proteome</keyword>
<dbReference type="Pfam" id="PF00756">
    <property type="entry name" value="Esterase"/>
    <property type="match status" value="1"/>
</dbReference>
<dbReference type="PANTHER" id="PTHR43037">
    <property type="entry name" value="UNNAMED PRODUCT-RELATED"/>
    <property type="match status" value="1"/>
</dbReference>
<proteinExistence type="predicted"/>
<dbReference type="Gene3D" id="3.40.50.1820">
    <property type="entry name" value="alpha/beta hydrolase"/>
    <property type="match status" value="1"/>
</dbReference>
<gene>
    <name evidence="2" type="ORF">TeGR_g14503</name>
</gene>
<protein>
    <recommendedName>
        <fullName evidence="4">Phospholipase/carboxylesterase/thioesterase domain-containing protein</fullName>
    </recommendedName>
</protein>
<organism evidence="2 3">
    <name type="scientific">Tetraparma gracilis</name>
    <dbReference type="NCBI Taxonomy" id="2962635"/>
    <lineage>
        <taxon>Eukaryota</taxon>
        <taxon>Sar</taxon>
        <taxon>Stramenopiles</taxon>
        <taxon>Ochrophyta</taxon>
        <taxon>Bolidophyceae</taxon>
        <taxon>Parmales</taxon>
        <taxon>Triparmaceae</taxon>
        <taxon>Tetraparma</taxon>
    </lineage>
</organism>
<dbReference type="InterPro" id="IPR000801">
    <property type="entry name" value="Esterase-like"/>
</dbReference>